<dbReference type="Gene3D" id="3.40.30.10">
    <property type="entry name" value="Glutaredoxin"/>
    <property type="match status" value="1"/>
</dbReference>
<reference evidence="2 3" key="1">
    <citation type="submission" date="2019-07" db="EMBL/GenBank/DDBJ databases">
        <title>Whole genome shotgun sequence of Halolactibacillus alkaliphilus NBRC 103919.</title>
        <authorList>
            <person name="Hosoyama A."/>
            <person name="Uohara A."/>
            <person name="Ohji S."/>
            <person name="Ichikawa N."/>
        </authorList>
    </citation>
    <scope>NUCLEOTIDE SEQUENCE [LARGE SCALE GENOMIC DNA]</scope>
    <source>
        <strain evidence="2 3">NBRC 103919</strain>
    </source>
</reference>
<dbReference type="PROSITE" id="PS51353">
    <property type="entry name" value="ARSC"/>
    <property type="match status" value="1"/>
</dbReference>
<dbReference type="OrthoDB" id="9794155at2"/>
<dbReference type="AlphaFoldDB" id="A0A511X328"/>
<dbReference type="PANTHER" id="PTHR30041:SF8">
    <property type="entry name" value="PROTEIN YFFB"/>
    <property type="match status" value="1"/>
</dbReference>
<protein>
    <recommendedName>
        <fullName evidence="4">Arsenate reductase</fullName>
    </recommendedName>
</protein>
<dbReference type="PANTHER" id="PTHR30041">
    <property type="entry name" value="ARSENATE REDUCTASE"/>
    <property type="match status" value="1"/>
</dbReference>
<evidence type="ECO:0000313" key="3">
    <source>
        <dbReference type="Proteomes" id="UP000321400"/>
    </source>
</evidence>
<dbReference type="STRING" id="442899.SAMN05720591_12431"/>
<evidence type="ECO:0008006" key="4">
    <source>
        <dbReference type="Google" id="ProtNLM"/>
    </source>
</evidence>
<dbReference type="InterPro" id="IPR006504">
    <property type="entry name" value="Tscrpt_reg_Spx/MgsR"/>
</dbReference>
<comment type="caution">
    <text evidence="2">The sequence shown here is derived from an EMBL/GenBank/DDBJ whole genome shotgun (WGS) entry which is preliminary data.</text>
</comment>
<evidence type="ECO:0000256" key="1">
    <source>
        <dbReference type="PROSITE-ProRule" id="PRU01282"/>
    </source>
</evidence>
<name>A0A511X328_9BACI</name>
<dbReference type="EMBL" id="BJYE01000024">
    <property type="protein sequence ID" value="GEN57360.1"/>
    <property type="molecule type" value="Genomic_DNA"/>
</dbReference>
<evidence type="ECO:0000313" key="2">
    <source>
        <dbReference type="EMBL" id="GEN57360.1"/>
    </source>
</evidence>
<sequence>MTITFYCYPKCGTCRKAKNWFDTNGVGFVEHHIVEDTPSKALVKELIERSELDIKKFFNTSGQKYRELNLKDKLNDMTFDEKLDVLTSDGMLMKRPLTFDENHVTVGFKEAQFEQTWK</sequence>
<dbReference type="InterPro" id="IPR006660">
    <property type="entry name" value="Arsenate_reductase-like"/>
</dbReference>
<dbReference type="RefSeq" id="WP_089802699.1">
    <property type="nucleotide sequence ID" value="NZ_BJYE01000024.1"/>
</dbReference>
<comment type="similarity">
    <text evidence="1">Belongs to the ArsC family.</text>
</comment>
<keyword evidence="3" id="KW-1185">Reference proteome</keyword>
<dbReference type="InterPro" id="IPR036249">
    <property type="entry name" value="Thioredoxin-like_sf"/>
</dbReference>
<dbReference type="SUPFAM" id="SSF52833">
    <property type="entry name" value="Thioredoxin-like"/>
    <property type="match status" value="1"/>
</dbReference>
<accession>A0A511X328</accession>
<gene>
    <name evidence="2" type="primary">yusI</name>
    <name evidence="2" type="ORF">HAL01_18240</name>
</gene>
<dbReference type="Pfam" id="PF03960">
    <property type="entry name" value="ArsC"/>
    <property type="match status" value="1"/>
</dbReference>
<dbReference type="NCBIfam" id="TIGR01617">
    <property type="entry name" value="arsC_related"/>
    <property type="match status" value="1"/>
</dbReference>
<dbReference type="CDD" id="cd03036">
    <property type="entry name" value="ArsC_like"/>
    <property type="match status" value="1"/>
</dbReference>
<proteinExistence type="inferred from homology"/>
<organism evidence="2 3">
    <name type="scientific">Halolactibacillus alkaliphilus</name>
    <dbReference type="NCBI Taxonomy" id="442899"/>
    <lineage>
        <taxon>Bacteria</taxon>
        <taxon>Bacillati</taxon>
        <taxon>Bacillota</taxon>
        <taxon>Bacilli</taxon>
        <taxon>Bacillales</taxon>
        <taxon>Bacillaceae</taxon>
        <taxon>Halolactibacillus</taxon>
    </lineage>
</organism>
<dbReference type="Proteomes" id="UP000321400">
    <property type="component" value="Unassembled WGS sequence"/>
</dbReference>